<protein>
    <submittedName>
        <fullName evidence="3">Baseplate protein</fullName>
    </submittedName>
</protein>
<sequence>MNEIYKMLEKYRIVTLQSIHTMIPGVIISYDPIKMEASVVPLGRPVIKGKELEPQPIDRCPVCFSNGSTFSIRNPLKKGDLVIIGFSEVSLEKILTTKQPESTMKSPRFNLSDGIIIGTIDGENDTMPDFNTDDLLIINKETGHKIVFKKDGSIDTTVEIITALKATTINAPNAVITCKSVIASEKVQAPLVNGTNDVTFSGISGKTHTHSYQQPEHTVGTANTSAPGSATKESDK</sequence>
<dbReference type="Gene3D" id="2.40.50.230">
    <property type="entry name" value="Gp5 N-terminal domain"/>
    <property type="match status" value="1"/>
</dbReference>
<dbReference type="Pfam" id="PF18352">
    <property type="entry name" value="Gp138_N"/>
    <property type="match status" value="1"/>
</dbReference>
<organism evidence="3">
    <name type="scientific">Myoviridae sp. ctZ2t4</name>
    <dbReference type="NCBI Taxonomy" id="2827693"/>
    <lineage>
        <taxon>Viruses</taxon>
        <taxon>Duplodnaviria</taxon>
        <taxon>Heunggongvirae</taxon>
        <taxon>Uroviricota</taxon>
        <taxon>Caudoviricetes</taxon>
    </lineage>
</organism>
<dbReference type="InterPro" id="IPR037026">
    <property type="entry name" value="Vgr_OB-fold_dom_sf"/>
</dbReference>
<dbReference type="InterPro" id="IPR041599">
    <property type="entry name" value="Gp138_N"/>
</dbReference>
<accession>A0A8S5SRZ5</accession>
<dbReference type="EMBL" id="BK032664">
    <property type="protein sequence ID" value="DAF53769.1"/>
    <property type="molecule type" value="Genomic_DNA"/>
</dbReference>
<feature type="domain" description="Phage protein Gp138 N-terminal" evidence="2">
    <location>
        <begin position="23"/>
        <end position="117"/>
    </location>
</feature>
<proteinExistence type="predicted"/>
<evidence type="ECO:0000256" key="1">
    <source>
        <dbReference type="SAM" id="MobiDB-lite"/>
    </source>
</evidence>
<feature type="compositionally biased region" description="Polar residues" evidence="1">
    <location>
        <begin position="204"/>
        <end position="228"/>
    </location>
</feature>
<feature type="region of interest" description="Disordered" evidence="1">
    <location>
        <begin position="204"/>
        <end position="236"/>
    </location>
</feature>
<evidence type="ECO:0000259" key="2">
    <source>
        <dbReference type="Pfam" id="PF18352"/>
    </source>
</evidence>
<reference evidence="3" key="1">
    <citation type="journal article" date="2021" name="Proc. Natl. Acad. Sci. U.S.A.">
        <title>A Catalog of Tens of Thousands of Viruses from Human Metagenomes Reveals Hidden Associations with Chronic Diseases.</title>
        <authorList>
            <person name="Tisza M.J."/>
            <person name="Buck C.B."/>
        </authorList>
    </citation>
    <scope>NUCLEOTIDE SEQUENCE</scope>
    <source>
        <strain evidence="3">CtZ2t4</strain>
    </source>
</reference>
<name>A0A8S5SRZ5_9CAUD</name>
<evidence type="ECO:0000313" key="3">
    <source>
        <dbReference type="EMBL" id="DAF53769.1"/>
    </source>
</evidence>